<comment type="caution">
    <text evidence="2">The sequence shown here is derived from an EMBL/GenBank/DDBJ whole genome shotgun (WGS) entry which is preliminary data.</text>
</comment>
<feature type="non-terminal residue" evidence="2">
    <location>
        <position position="1"/>
    </location>
</feature>
<evidence type="ECO:0000256" key="1">
    <source>
        <dbReference type="SAM" id="MobiDB-lite"/>
    </source>
</evidence>
<gene>
    <name evidence="2" type="ORF">O181_043695</name>
</gene>
<feature type="compositionally biased region" description="Polar residues" evidence="1">
    <location>
        <begin position="122"/>
        <end position="134"/>
    </location>
</feature>
<keyword evidence="3" id="KW-1185">Reference proteome</keyword>
<protein>
    <submittedName>
        <fullName evidence="2">Uncharacterized protein</fullName>
    </submittedName>
</protein>
<feature type="region of interest" description="Disordered" evidence="1">
    <location>
        <begin position="77"/>
        <end position="96"/>
    </location>
</feature>
<reference evidence="2" key="1">
    <citation type="submission" date="2021-03" db="EMBL/GenBank/DDBJ databases">
        <title>Draft genome sequence of rust myrtle Austropuccinia psidii MF-1, a brazilian biotype.</title>
        <authorList>
            <person name="Quecine M.C."/>
            <person name="Pachon D.M.R."/>
            <person name="Bonatelli M.L."/>
            <person name="Correr F.H."/>
            <person name="Franceschini L.M."/>
            <person name="Leite T.F."/>
            <person name="Margarido G.R.A."/>
            <person name="Almeida C.A."/>
            <person name="Ferrarezi J.A."/>
            <person name="Labate C.A."/>
        </authorList>
    </citation>
    <scope>NUCLEOTIDE SEQUENCE</scope>
    <source>
        <strain evidence="2">MF-1</strain>
    </source>
</reference>
<evidence type="ECO:0000313" key="2">
    <source>
        <dbReference type="EMBL" id="MBW0503980.1"/>
    </source>
</evidence>
<dbReference type="Proteomes" id="UP000765509">
    <property type="component" value="Unassembled WGS sequence"/>
</dbReference>
<name>A0A9Q3HJG2_9BASI</name>
<organism evidence="2 3">
    <name type="scientific">Austropuccinia psidii MF-1</name>
    <dbReference type="NCBI Taxonomy" id="1389203"/>
    <lineage>
        <taxon>Eukaryota</taxon>
        <taxon>Fungi</taxon>
        <taxon>Dikarya</taxon>
        <taxon>Basidiomycota</taxon>
        <taxon>Pucciniomycotina</taxon>
        <taxon>Pucciniomycetes</taxon>
        <taxon>Pucciniales</taxon>
        <taxon>Sphaerophragmiaceae</taxon>
        <taxon>Austropuccinia</taxon>
    </lineage>
</organism>
<proteinExistence type="predicted"/>
<dbReference type="AlphaFoldDB" id="A0A9Q3HJG2"/>
<sequence length="147" mass="16926">PKTSMIYGRALVIQLLDEYLRQNNTTNSGGTNPTWNLTLKKGARWKNAVEVKITEEFSRKHPVFAVSMVKPYFQTEEDKLPSGKKNPTLPGIVEVKDSPGPVKKILKARKIRLNSKPRDNTWSDLNPRQQTKTNGWKKRPYQMETFI</sequence>
<accession>A0A9Q3HJG2</accession>
<feature type="region of interest" description="Disordered" evidence="1">
    <location>
        <begin position="116"/>
        <end position="139"/>
    </location>
</feature>
<evidence type="ECO:0000313" key="3">
    <source>
        <dbReference type="Proteomes" id="UP000765509"/>
    </source>
</evidence>
<dbReference type="EMBL" id="AVOT02017673">
    <property type="protein sequence ID" value="MBW0503980.1"/>
    <property type="molecule type" value="Genomic_DNA"/>
</dbReference>